<proteinExistence type="predicted"/>
<dbReference type="SUPFAM" id="SSF46946">
    <property type="entry name" value="S13-like H2TH domain"/>
    <property type="match status" value="1"/>
</dbReference>
<reference evidence="2" key="1">
    <citation type="journal article" date="2021" name="Proc. Natl. Acad. Sci. U.S.A.">
        <title>A Catalog of Tens of Thousands of Viruses from Human Metagenomes Reveals Hidden Associations with Chronic Diseases.</title>
        <authorList>
            <person name="Tisza M.J."/>
            <person name="Buck C.B."/>
        </authorList>
    </citation>
    <scope>NUCLEOTIDE SEQUENCE</scope>
    <source>
        <strain evidence="2">CtqBc4</strain>
    </source>
</reference>
<sequence>MAGCTTNGDPQRALEAKLRLDELKRDLRAGRVTFREAATDPRAHRCKVFRLLCCVRGVGKARASRMMDRCGIVPSRRCGALRGARLDALCREVGE</sequence>
<feature type="domain" description="Integration host factor-like helix-two turn-helix" evidence="1">
    <location>
        <begin position="35"/>
        <end position="91"/>
    </location>
</feature>
<accession>A0A8S5SC97</accession>
<dbReference type="EMBL" id="BK032570">
    <property type="protein sequence ID" value="DAF48589.1"/>
    <property type="molecule type" value="Genomic_DNA"/>
</dbReference>
<protein>
    <submittedName>
        <fullName evidence="2">Integration host factor MIHF</fullName>
    </submittedName>
</protein>
<dbReference type="GO" id="GO:0003676">
    <property type="term" value="F:nucleic acid binding"/>
    <property type="evidence" value="ECO:0007669"/>
    <property type="project" value="InterPro"/>
</dbReference>
<dbReference type="Gene3D" id="1.10.8.50">
    <property type="match status" value="1"/>
</dbReference>
<evidence type="ECO:0000259" key="1">
    <source>
        <dbReference type="Pfam" id="PF22525"/>
    </source>
</evidence>
<dbReference type="Pfam" id="PF22525">
    <property type="entry name" value="H2TH_5"/>
    <property type="match status" value="1"/>
</dbReference>
<name>A0A8S5SC97_9CAUD</name>
<evidence type="ECO:0000313" key="2">
    <source>
        <dbReference type="EMBL" id="DAF48589.1"/>
    </source>
</evidence>
<dbReference type="InterPro" id="IPR055201">
    <property type="entry name" value="IHF-like_H2TH"/>
</dbReference>
<organism evidence="2">
    <name type="scientific">Siphoviridae sp. ctqBc4</name>
    <dbReference type="NCBI Taxonomy" id="2827945"/>
    <lineage>
        <taxon>Viruses</taxon>
        <taxon>Duplodnaviria</taxon>
        <taxon>Heunggongvirae</taxon>
        <taxon>Uroviricota</taxon>
        <taxon>Caudoviricetes</taxon>
    </lineage>
</organism>
<dbReference type="InterPro" id="IPR010979">
    <property type="entry name" value="Ribosomal_uS13-like_H2TH"/>
</dbReference>